<dbReference type="PANTHER" id="PTHR43737">
    <property type="entry name" value="BLL7424 PROTEIN"/>
    <property type="match status" value="1"/>
</dbReference>
<dbReference type="PANTHER" id="PTHR43737:SF1">
    <property type="entry name" value="DUF1501 DOMAIN-CONTAINING PROTEIN"/>
    <property type="match status" value="1"/>
</dbReference>
<evidence type="ECO:0000256" key="1">
    <source>
        <dbReference type="SAM" id="MobiDB-lite"/>
    </source>
</evidence>
<dbReference type="Proteomes" id="UP000037660">
    <property type="component" value="Unassembled WGS sequence"/>
</dbReference>
<dbReference type="RefSeq" id="WP_054019498.1">
    <property type="nucleotide sequence ID" value="NZ_BBYR01000023.1"/>
</dbReference>
<reference evidence="2 3" key="2">
    <citation type="journal article" date="2016" name="Science">
        <title>A bacterium that degrades and assimilates poly(ethylene terephthalate).</title>
        <authorList>
            <person name="Yoshida S."/>
            <person name="Hiraga K."/>
            <person name="Takehana T."/>
            <person name="Taniguchi I."/>
            <person name="Yamaji H."/>
            <person name="Maeda Y."/>
            <person name="Toyohara K."/>
            <person name="Miyamoto K."/>
            <person name="Kimura Y."/>
            <person name="Oda K."/>
        </authorList>
    </citation>
    <scope>NUCLEOTIDE SEQUENCE [LARGE SCALE GENOMIC DNA]</scope>
    <source>
        <strain evidence="3">NBRC 110686 / TISTR 2288 / 201-F6</strain>
    </source>
</reference>
<organism evidence="2 3">
    <name type="scientific">Piscinibacter sakaiensis</name>
    <name type="common">Ideonella sakaiensis</name>
    <dbReference type="NCBI Taxonomy" id="1547922"/>
    <lineage>
        <taxon>Bacteria</taxon>
        <taxon>Pseudomonadati</taxon>
        <taxon>Pseudomonadota</taxon>
        <taxon>Betaproteobacteria</taxon>
        <taxon>Burkholderiales</taxon>
        <taxon>Sphaerotilaceae</taxon>
        <taxon>Piscinibacter</taxon>
    </lineage>
</organism>
<name>A0A0K8NYR6_PISS1</name>
<dbReference type="STRING" id="1547922.ISF6_1217"/>
<sequence length="415" mass="42698">MTPSRHADTAPPSDPDDPAAPAGCAFGTRRRWLGGMAALALGSLGAGPRLALAATATATPAAARGERLVVVLLRGALDGLAAVPAVGDPAWSRLRPPSPEDERAGAPRPLDGLFALHPGLETLHGWYGEGRLLVVHAVASAHRERSHFDAQQLLESGGTRPFALSTGWLGRALAARDGRGLALGPALPLGLRGAPGASSWAPTRQAEADGDLLARVQRLYAGDGALADAFGRAADPRQRPMDEGPGAGGAGFVALAEQAGRFLAADDGSDVAWLDGSGWDTHTQQAGRLGRLLPTLDRGLGALRQALGPQWARTTVLVMTEFGRTAALNGSGGTDHGTGGVAFLAGGAVAGGRVLADWPGLAPAQLLDGRDLRPTQDLRALIRPVLQRQFGLGDARLAREVLPDAPPALQGLWHA</sequence>
<evidence type="ECO:0000313" key="2">
    <source>
        <dbReference type="EMBL" id="GAP35444.1"/>
    </source>
</evidence>
<dbReference type="EMBL" id="BBYR01000023">
    <property type="protein sequence ID" value="GAP35444.1"/>
    <property type="molecule type" value="Genomic_DNA"/>
</dbReference>
<protein>
    <submittedName>
        <fullName evidence="2">Putative exported protein</fullName>
    </submittedName>
</protein>
<dbReference type="Pfam" id="PF07394">
    <property type="entry name" value="DUF1501"/>
    <property type="match status" value="1"/>
</dbReference>
<comment type="caution">
    <text evidence="2">The sequence shown here is derived from an EMBL/GenBank/DDBJ whole genome shotgun (WGS) entry which is preliminary data.</text>
</comment>
<dbReference type="InterPro" id="IPR010869">
    <property type="entry name" value="DUF1501"/>
</dbReference>
<feature type="region of interest" description="Disordered" evidence="1">
    <location>
        <begin position="1"/>
        <end position="23"/>
    </location>
</feature>
<keyword evidence="3" id="KW-1185">Reference proteome</keyword>
<reference evidence="3" key="1">
    <citation type="submission" date="2015-07" db="EMBL/GenBank/DDBJ databases">
        <title>Discovery of a poly(ethylene terephthalate assimilation.</title>
        <authorList>
            <person name="Yoshida S."/>
            <person name="Hiraga K."/>
            <person name="Takehana T."/>
            <person name="Taniguchi I."/>
            <person name="Yamaji H."/>
            <person name="Maeda Y."/>
            <person name="Toyohara K."/>
            <person name="Miyamoto K."/>
            <person name="Kimura Y."/>
            <person name="Oda K."/>
        </authorList>
    </citation>
    <scope>NUCLEOTIDE SEQUENCE [LARGE SCALE GENOMIC DNA]</scope>
    <source>
        <strain evidence="3">NBRC 110686 / TISTR 2288 / 201-F6</strain>
    </source>
</reference>
<evidence type="ECO:0000313" key="3">
    <source>
        <dbReference type="Proteomes" id="UP000037660"/>
    </source>
</evidence>
<dbReference type="AlphaFoldDB" id="A0A0K8NYR6"/>
<dbReference type="PROSITE" id="PS51318">
    <property type="entry name" value="TAT"/>
    <property type="match status" value="1"/>
</dbReference>
<dbReference type="OrthoDB" id="9779968at2"/>
<gene>
    <name evidence="2" type="ORF">ISF6_1217</name>
</gene>
<proteinExistence type="predicted"/>
<accession>A0A0K8NYR6</accession>
<dbReference type="InterPro" id="IPR006311">
    <property type="entry name" value="TAT_signal"/>
</dbReference>